<reference evidence="1 2" key="1">
    <citation type="journal article" date="2015" name="Genome Announc.">
        <title>Complete Genome Sequence of the Type Strain Corynebacterium mustelae DSM 45274, Isolated from Various Tissues of a Male Ferret with Lethal Sepsis.</title>
        <authorList>
            <person name="Ruckert C."/>
            <person name="Eimer J."/>
            <person name="Winkler A."/>
            <person name="Tauch A."/>
        </authorList>
    </citation>
    <scope>NUCLEOTIDE SEQUENCE [LARGE SCALE GENOMIC DNA]</scope>
    <source>
        <strain evidence="1 2">DSM 45274</strain>
    </source>
</reference>
<organism evidence="1 2">
    <name type="scientific">Corynebacterium mustelae</name>
    <dbReference type="NCBI Taxonomy" id="571915"/>
    <lineage>
        <taxon>Bacteria</taxon>
        <taxon>Bacillati</taxon>
        <taxon>Actinomycetota</taxon>
        <taxon>Actinomycetes</taxon>
        <taxon>Mycobacteriales</taxon>
        <taxon>Corynebacteriaceae</taxon>
        <taxon>Corynebacterium</taxon>
    </lineage>
</organism>
<reference evidence="2" key="2">
    <citation type="submission" date="2015-05" db="EMBL/GenBank/DDBJ databases">
        <title>Complete genome sequence of Corynebacterium mustelae DSM 45274, isolated from various tissues of a male ferret with lethal sepsis.</title>
        <authorList>
            <person name="Ruckert C."/>
            <person name="Albersmeier A."/>
            <person name="Winkler A."/>
            <person name="Tauch A."/>
        </authorList>
    </citation>
    <scope>NUCLEOTIDE SEQUENCE [LARGE SCALE GENOMIC DNA]</scope>
    <source>
        <strain evidence="2">DSM 45274</strain>
    </source>
</reference>
<evidence type="ECO:0000313" key="2">
    <source>
        <dbReference type="Proteomes" id="UP000035199"/>
    </source>
</evidence>
<dbReference type="KEGG" id="cmv:CMUST_03265"/>
<protein>
    <recommendedName>
        <fullName evidence="3">TIGR02646 family protein</fullName>
    </recommendedName>
</protein>
<dbReference type="STRING" id="571915.CMUST_03265"/>
<evidence type="ECO:0000313" key="1">
    <source>
        <dbReference type="EMBL" id="AKK04997.1"/>
    </source>
</evidence>
<sequence>MFSHNPNVTLPKSLTTAIYVAKETFNQHGGKSPYQYLSTEAKEELRQFLYRRQYGLCAYCECSLGDSETINRTTKIEHFHPQSSADLTPDCMTRLDLKREQDTTLLIDNLLLVCAGNKTKGSELHCDSSKADIDICSVFLNPNLNRSFDSFWCT</sequence>
<dbReference type="Gene3D" id="1.10.30.50">
    <property type="match status" value="1"/>
</dbReference>
<accession>A0A0G3H1K3</accession>
<dbReference type="AlphaFoldDB" id="A0A0G3H1K3"/>
<evidence type="ECO:0008006" key="3">
    <source>
        <dbReference type="Google" id="ProtNLM"/>
    </source>
</evidence>
<name>A0A0G3H1K3_9CORY</name>
<proteinExistence type="predicted"/>
<dbReference type="Proteomes" id="UP000035199">
    <property type="component" value="Chromosome"/>
</dbReference>
<dbReference type="PATRIC" id="fig|571915.4.peg.692"/>
<dbReference type="EMBL" id="CP011542">
    <property type="protein sequence ID" value="AKK04997.1"/>
    <property type="molecule type" value="Genomic_DNA"/>
</dbReference>
<gene>
    <name evidence="1" type="ORF">CMUST_03265</name>
</gene>
<keyword evidence="2" id="KW-1185">Reference proteome</keyword>